<dbReference type="SUPFAM" id="SSF46785">
    <property type="entry name" value="Winged helix' DNA-binding domain"/>
    <property type="match status" value="1"/>
</dbReference>
<evidence type="ECO:0000313" key="5">
    <source>
        <dbReference type="EMBL" id="THJ38667.1"/>
    </source>
</evidence>
<feature type="domain" description="HTH gntR-type" evidence="4">
    <location>
        <begin position="4"/>
        <end position="74"/>
    </location>
</feature>
<keyword evidence="1" id="KW-0805">Transcription regulation</keyword>
<dbReference type="SMART" id="SM00345">
    <property type="entry name" value="HTH_GNTR"/>
    <property type="match status" value="1"/>
</dbReference>
<dbReference type="InterPro" id="IPR036390">
    <property type="entry name" value="WH_DNA-bd_sf"/>
</dbReference>
<evidence type="ECO:0000256" key="3">
    <source>
        <dbReference type="ARBA" id="ARBA00023163"/>
    </source>
</evidence>
<dbReference type="OrthoDB" id="3207514at2"/>
<dbReference type="GO" id="GO:0003677">
    <property type="term" value="F:DNA binding"/>
    <property type="evidence" value="ECO:0007669"/>
    <property type="project" value="UniProtKB-KW"/>
</dbReference>
<keyword evidence="6" id="KW-1185">Reference proteome</keyword>
<dbReference type="Gene3D" id="1.20.120.530">
    <property type="entry name" value="GntR ligand-binding domain-like"/>
    <property type="match status" value="1"/>
</dbReference>
<dbReference type="PANTHER" id="PTHR43537">
    <property type="entry name" value="TRANSCRIPTIONAL REGULATOR, GNTR FAMILY"/>
    <property type="match status" value="1"/>
</dbReference>
<dbReference type="EMBL" id="SSXH01000781">
    <property type="protein sequence ID" value="THJ38667.1"/>
    <property type="molecule type" value="Genomic_DNA"/>
</dbReference>
<dbReference type="PRINTS" id="PR00035">
    <property type="entry name" value="HTHGNTR"/>
</dbReference>
<evidence type="ECO:0000259" key="4">
    <source>
        <dbReference type="PROSITE" id="PS50949"/>
    </source>
</evidence>
<dbReference type="Proteomes" id="UP000305282">
    <property type="component" value="Unassembled WGS sequence"/>
</dbReference>
<keyword evidence="3" id="KW-0804">Transcription</keyword>
<dbReference type="InterPro" id="IPR011711">
    <property type="entry name" value="GntR_C"/>
</dbReference>
<dbReference type="SMART" id="SM00895">
    <property type="entry name" value="FCD"/>
    <property type="match status" value="1"/>
</dbReference>
<protein>
    <submittedName>
        <fullName evidence="5">FadR family transcriptional regulator</fullName>
    </submittedName>
</protein>
<comment type="caution">
    <text evidence="5">The sequence shown here is derived from an EMBL/GenBank/DDBJ whole genome shotgun (WGS) entry which is preliminary data.</text>
</comment>
<evidence type="ECO:0000256" key="2">
    <source>
        <dbReference type="ARBA" id="ARBA00023125"/>
    </source>
</evidence>
<evidence type="ECO:0000313" key="6">
    <source>
        <dbReference type="Proteomes" id="UP000305282"/>
    </source>
</evidence>
<dbReference type="PANTHER" id="PTHR43537:SF5">
    <property type="entry name" value="UXU OPERON TRANSCRIPTIONAL REGULATOR"/>
    <property type="match status" value="1"/>
</dbReference>
<dbReference type="CDD" id="cd07377">
    <property type="entry name" value="WHTH_GntR"/>
    <property type="match status" value="1"/>
</dbReference>
<dbReference type="InterPro" id="IPR036388">
    <property type="entry name" value="WH-like_DNA-bd_sf"/>
</dbReference>
<dbReference type="InterPro" id="IPR000524">
    <property type="entry name" value="Tscrpt_reg_HTH_GntR"/>
</dbReference>
<gene>
    <name evidence="5" type="ORF">E7Y31_20735</name>
</gene>
<proteinExistence type="predicted"/>
<dbReference type="Gene3D" id="1.10.10.10">
    <property type="entry name" value="Winged helix-like DNA-binding domain superfamily/Winged helix DNA-binding domain"/>
    <property type="match status" value="1"/>
</dbReference>
<sequence>MQVPKASDVLADDLRERILRGEFREGTALPPERELVTQTQMSRTTVREALRILEVQGLVRIKTGRSGGAFVQVPGEESVASSVSLMIRGRQIRLAALLETREAIEPACARLAARYRTDADLARLAHADEAIAAEEGSLTDFLRANVDWHVAVAVASHNELLTGFISALSEAIYTSTDNRGFVDAEVRRVTAQAHQSITEAIRGRDADAAFRRMTRHVHEYVQAVLEVEERTAIDVPGS</sequence>
<dbReference type="PROSITE" id="PS50949">
    <property type="entry name" value="HTH_GNTR"/>
    <property type="match status" value="1"/>
</dbReference>
<organism evidence="5 6">
    <name type="scientific">Candidatus Frankia alpina</name>
    <dbReference type="NCBI Taxonomy" id="2699483"/>
    <lineage>
        <taxon>Bacteria</taxon>
        <taxon>Bacillati</taxon>
        <taxon>Actinomycetota</taxon>
        <taxon>Actinomycetes</taxon>
        <taxon>Frankiales</taxon>
        <taxon>Frankiaceae</taxon>
        <taxon>Frankia</taxon>
    </lineage>
</organism>
<dbReference type="RefSeq" id="WP_136449461.1">
    <property type="nucleotide sequence ID" value="NZ_SSXH01000781.1"/>
</dbReference>
<dbReference type="AlphaFoldDB" id="A0A4S5BZX2"/>
<accession>A0A4S5BZX2</accession>
<name>A0A4S5BZX2_9ACTN</name>
<dbReference type="GO" id="GO:0003700">
    <property type="term" value="F:DNA-binding transcription factor activity"/>
    <property type="evidence" value="ECO:0007669"/>
    <property type="project" value="InterPro"/>
</dbReference>
<keyword evidence="2" id="KW-0238">DNA-binding</keyword>
<dbReference type="Pfam" id="PF07729">
    <property type="entry name" value="FCD"/>
    <property type="match status" value="1"/>
</dbReference>
<dbReference type="InterPro" id="IPR008920">
    <property type="entry name" value="TF_FadR/GntR_C"/>
</dbReference>
<dbReference type="Pfam" id="PF00392">
    <property type="entry name" value="GntR"/>
    <property type="match status" value="1"/>
</dbReference>
<dbReference type="SUPFAM" id="SSF48008">
    <property type="entry name" value="GntR ligand-binding domain-like"/>
    <property type="match status" value="1"/>
</dbReference>
<evidence type="ECO:0000256" key="1">
    <source>
        <dbReference type="ARBA" id="ARBA00023015"/>
    </source>
</evidence>
<reference evidence="5 6" key="1">
    <citation type="submission" date="2019-04" db="EMBL/GenBank/DDBJ databases">
        <title>Draft genome sequences for three unisolated Alnus-infective Frankia Sp+ strains, AgTrS, AiOr and AvVan, the first sequenced Frankia strains able to sporulate in-planta.</title>
        <authorList>
            <person name="Bethencourt L."/>
            <person name="Vautrin F."/>
            <person name="Taib N."/>
            <person name="Dubost A."/>
            <person name="Castro-Garcia L."/>
            <person name="Imbaud O."/>
            <person name="Abrouk D."/>
            <person name="Fournier P."/>
            <person name="Briolay J."/>
            <person name="Nguyen A."/>
            <person name="Normand P."/>
            <person name="Fernandez M.P."/>
            <person name="Brochier-Armanet C."/>
            <person name="Herrera-Belaroussi A."/>
        </authorList>
    </citation>
    <scope>NUCLEOTIDE SEQUENCE [LARGE SCALE GENOMIC DNA]</scope>
    <source>
        <strain evidence="5 6">AvVan</strain>
    </source>
</reference>